<feature type="domain" description="SAC" evidence="5">
    <location>
        <begin position="150"/>
        <end position="517"/>
    </location>
</feature>
<proteinExistence type="predicted"/>
<dbReference type="GO" id="GO:0043813">
    <property type="term" value="F:phosphatidylinositol-3,5-bisphosphate 5-phosphatase activity"/>
    <property type="evidence" value="ECO:0007669"/>
    <property type="project" value="InterPro"/>
</dbReference>
<protein>
    <submittedName>
        <fullName evidence="6">Polyphosphoinositide phosphatase</fullName>
    </submittedName>
</protein>
<dbReference type="EMBL" id="JAODAN010000006">
    <property type="protein sequence ID" value="KAK1923708.1"/>
    <property type="molecule type" value="Genomic_DNA"/>
</dbReference>
<sequence length="810" mass="91371">MRQHQDPSEDDPNALNSLSKFTLFETKSRFYITASTSDTHRVLKIDRTDPTSLNVTEDATTYDSNELDLLLRMVQDGNKSQGGLEKVLEFHGIVGFVRLTAGWYLVLITKRSVVGLLGGHYIYHCDETTLLTVANKAERTAQETKMLNTFQQVDLTKNFYFSYSYDITNTLQTNLTVPAHDRLWNTRFMWNHHLLSPAFDLEEPKGRSRWVLPLIHGFVDQAKINVFTRTVYLTLIARRSRHYAGARFLTRGANEHGHVANEVETEQIVSEPLATPFGTRAARMHPWSEFGTGYGGYTSFVQYRGSIPVTWHQESTQLTARPPIEITIKDPFYTPAAKHFDDLLGRYGAPIYILNLIKSRETQPRESKLLFEYGQCVAYLNQFLPEDKKMRYIAWDMAQAAKSGHQDVMGVLEDVCEESLQATKFFHGGPARNEVADGVARREKPLLQQGILRVNCVDCLDRTNAAQFAIAKRAFGHQLYALGFLATPYLPFACDAVDVLTEMYHDHGDTLAWQYTGSALVNRVDTYRRTKAAQWSSHSRDLLENIRRFYNNSMLDADKQAAINLFLGVEPTLPVNRVERPHYRQWFTPSHLEPLRVDELAPINQVFKEYYKPHILSQFGRLYAFTMNSTTKFAGKPKNDIQSPFESRVPTELVSPTQANAPSRRSAHRWATPTAAPESQTDEKVTALSKEPHPIENLVASLLEPTDIEQKEKDYDWYIRYPTTDLSTQALGEEKDLKLYVRAVRLTEGEGVDNLLSTSVPMSNPQVPWGGEGWGAAGTAGGVAGGPTGTSGGNDDGKGSAAYYEAWLKA</sequence>
<name>A0AAD9D022_PAPLA</name>
<evidence type="ECO:0000256" key="4">
    <source>
        <dbReference type="SAM" id="MobiDB-lite"/>
    </source>
</evidence>
<gene>
    <name evidence="6" type="ORF">DB88DRAFT_492125</name>
</gene>
<comment type="subcellular location">
    <subcellularLocation>
        <location evidence="1">Endomembrane system</location>
    </subcellularLocation>
</comment>
<dbReference type="Proteomes" id="UP001182556">
    <property type="component" value="Unassembled WGS sequence"/>
</dbReference>
<dbReference type="PANTHER" id="PTHR45738">
    <property type="entry name" value="POLYPHOSPHOINOSITIDE PHOSPHATASE"/>
    <property type="match status" value="1"/>
</dbReference>
<comment type="caution">
    <text evidence="6">The sequence shown here is derived from an EMBL/GenBank/DDBJ whole genome shotgun (WGS) entry which is preliminary data.</text>
</comment>
<dbReference type="InterPro" id="IPR043573">
    <property type="entry name" value="Fig4-like"/>
</dbReference>
<feature type="region of interest" description="Disordered" evidence="4">
    <location>
        <begin position="636"/>
        <end position="684"/>
    </location>
</feature>
<organism evidence="6 7">
    <name type="scientific">Papiliotrema laurentii</name>
    <name type="common">Cryptococcus laurentii</name>
    <dbReference type="NCBI Taxonomy" id="5418"/>
    <lineage>
        <taxon>Eukaryota</taxon>
        <taxon>Fungi</taxon>
        <taxon>Dikarya</taxon>
        <taxon>Basidiomycota</taxon>
        <taxon>Agaricomycotina</taxon>
        <taxon>Tremellomycetes</taxon>
        <taxon>Tremellales</taxon>
        <taxon>Rhynchogastremaceae</taxon>
        <taxon>Papiliotrema</taxon>
    </lineage>
</organism>
<dbReference type="GO" id="GO:0046856">
    <property type="term" value="P:phosphatidylinositol dephosphorylation"/>
    <property type="evidence" value="ECO:0007669"/>
    <property type="project" value="InterPro"/>
</dbReference>
<evidence type="ECO:0000256" key="3">
    <source>
        <dbReference type="ARBA" id="ARBA00023136"/>
    </source>
</evidence>
<accession>A0AAD9D022</accession>
<evidence type="ECO:0000259" key="5">
    <source>
        <dbReference type="PROSITE" id="PS50275"/>
    </source>
</evidence>
<evidence type="ECO:0000313" key="7">
    <source>
        <dbReference type="Proteomes" id="UP001182556"/>
    </source>
</evidence>
<dbReference type="AlphaFoldDB" id="A0AAD9D022"/>
<keyword evidence="7" id="KW-1185">Reference proteome</keyword>
<dbReference type="GO" id="GO:0012505">
    <property type="term" value="C:endomembrane system"/>
    <property type="evidence" value="ECO:0007669"/>
    <property type="project" value="UniProtKB-SubCell"/>
</dbReference>
<evidence type="ECO:0000256" key="2">
    <source>
        <dbReference type="ARBA" id="ARBA00022801"/>
    </source>
</evidence>
<keyword evidence="2" id="KW-0378">Hydrolase</keyword>
<evidence type="ECO:0000256" key="1">
    <source>
        <dbReference type="ARBA" id="ARBA00004308"/>
    </source>
</evidence>
<dbReference type="PANTHER" id="PTHR45738:SF5">
    <property type="entry name" value="POLYPHOSPHOINOSITIDE PHOSPHATASE"/>
    <property type="match status" value="1"/>
</dbReference>
<dbReference type="PROSITE" id="PS50275">
    <property type="entry name" value="SAC"/>
    <property type="match status" value="1"/>
</dbReference>
<dbReference type="Pfam" id="PF02383">
    <property type="entry name" value="Syja_N"/>
    <property type="match status" value="1"/>
</dbReference>
<feature type="compositionally biased region" description="Polar residues" evidence="4">
    <location>
        <begin position="654"/>
        <end position="663"/>
    </location>
</feature>
<keyword evidence="3" id="KW-0472">Membrane</keyword>
<evidence type="ECO:0000313" key="6">
    <source>
        <dbReference type="EMBL" id="KAK1923708.1"/>
    </source>
</evidence>
<reference evidence="6" key="1">
    <citation type="submission" date="2023-02" db="EMBL/GenBank/DDBJ databases">
        <title>Identification and recombinant expression of a fungal hydrolase from Papiliotrema laurentii that hydrolyzes apple cutin and clears colloidal polyester polyurethane.</title>
        <authorList>
            <consortium name="DOE Joint Genome Institute"/>
            <person name="Roman V.A."/>
            <person name="Bojanowski C."/>
            <person name="Crable B.R."/>
            <person name="Wagner D.N."/>
            <person name="Hung C.S."/>
            <person name="Nadeau L.J."/>
            <person name="Schratz L."/>
            <person name="Haridas S."/>
            <person name="Pangilinan J."/>
            <person name="Lipzen A."/>
            <person name="Na H."/>
            <person name="Yan M."/>
            <person name="Ng V."/>
            <person name="Grigoriev I.V."/>
            <person name="Spatafora J.W."/>
            <person name="Barlow D."/>
            <person name="Biffinger J."/>
            <person name="Kelley-Loughnane N."/>
            <person name="Varaljay V.A."/>
            <person name="Crookes-Goodson W.J."/>
        </authorList>
    </citation>
    <scope>NUCLEOTIDE SEQUENCE</scope>
    <source>
        <strain evidence="6">5307AH</strain>
    </source>
</reference>
<dbReference type="InterPro" id="IPR002013">
    <property type="entry name" value="SAC_dom"/>
</dbReference>